<evidence type="ECO:0000256" key="1">
    <source>
        <dbReference type="ARBA" id="ARBA00022690"/>
    </source>
</evidence>
<dbReference type="PANTHER" id="PTHR23259:SF70">
    <property type="entry name" value="ACCESSORY GLAND PROTEIN ACP62F-RELATED"/>
    <property type="match status" value="1"/>
</dbReference>
<dbReference type="AlphaFoldDB" id="G3MIH1"/>
<feature type="non-terminal residue" evidence="4">
    <location>
        <position position="1"/>
    </location>
</feature>
<reference evidence="4" key="1">
    <citation type="journal article" date="2011" name="PLoS ONE">
        <title>A deep insight into the sialotranscriptome of the gulf coast tick, Amblyomma maculatum.</title>
        <authorList>
            <person name="Karim S."/>
            <person name="Singh P."/>
            <person name="Ribeiro J.M."/>
        </authorList>
    </citation>
    <scope>NUCLEOTIDE SEQUENCE</scope>
    <source>
        <tissue evidence="4">Salivary gland</tissue>
    </source>
</reference>
<dbReference type="SUPFAM" id="SSF57567">
    <property type="entry name" value="Serine protease inhibitors"/>
    <property type="match status" value="5"/>
</dbReference>
<dbReference type="InterPro" id="IPR051368">
    <property type="entry name" value="SerProtInhib-TIL_Domain"/>
</dbReference>
<feature type="domain" description="TIL" evidence="3">
    <location>
        <begin position="85"/>
        <end position="137"/>
    </location>
</feature>
<protein>
    <recommendedName>
        <fullName evidence="3">TIL domain-containing protein</fullName>
    </recommendedName>
</protein>
<feature type="domain" description="TIL" evidence="3">
    <location>
        <begin position="204"/>
        <end position="259"/>
    </location>
</feature>
<dbReference type="InterPro" id="IPR036084">
    <property type="entry name" value="Ser_inhib-like_sf"/>
</dbReference>
<dbReference type="GO" id="GO:0030414">
    <property type="term" value="F:peptidase inhibitor activity"/>
    <property type="evidence" value="ECO:0007669"/>
    <property type="project" value="UniProtKB-KW"/>
</dbReference>
<keyword evidence="1" id="KW-0646">Protease inhibitor</keyword>
<dbReference type="Pfam" id="PF01826">
    <property type="entry name" value="TIL"/>
    <property type="match status" value="4"/>
</dbReference>
<dbReference type="InterPro" id="IPR002919">
    <property type="entry name" value="TIL_dom"/>
</dbReference>
<organism evidence="4">
    <name type="scientific">Amblyomma maculatum</name>
    <name type="common">Gulf Coast tick</name>
    <dbReference type="NCBI Taxonomy" id="34609"/>
    <lineage>
        <taxon>Eukaryota</taxon>
        <taxon>Metazoa</taxon>
        <taxon>Ecdysozoa</taxon>
        <taxon>Arthropoda</taxon>
        <taxon>Chelicerata</taxon>
        <taxon>Arachnida</taxon>
        <taxon>Acari</taxon>
        <taxon>Parasitiformes</taxon>
        <taxon>Ixodida</taxon>
        <taxon>Ixodoidea</taxon>
        <taxon>Ixodidae</taxon>
        <taxon>Amblyomminae</taxon>
        <taxon>Amblyomma</taxon>
    </lineage>
</organism>
<dbReference type="EMBL" id="JO841672">
    <property type="protein sequence ID" value="AEO33289.1"/>
    <property type="molecule type" value="mRNA"/>
</dbReference>
<name>G3MIH1_AMBMU</name>
<evidence type="ECO:0000313" key="4">
    <source>
        <dbReference type="EMBL" id="AEO33289.1"/>
    </source>
</evidence>
<dbReference type="Gene3D" id="2.10.25.10">
    <property type="entry name" value="Laminin"/>
    <property type="match status" value="5"/>
</dbReference>
<feature type="domain" description="TIL" evidence="3">
    <location>
        <begin position="141"/>
        <end position="197"/>
    </location>
</feature>
<dbReference type="CDD" id="cd19941">
    <property type="entry name" value="TIL"/>
    <property type="match status" value="4"/>
</dbReference>
<proteinExistence type="evidence at transcript level"/>
<feature type="domain" description="TIL" evidence="3">
    <location>
        <begin position="273"/>
        <end position="328"/>
    </location>
</feature>
<keyword evidence="2" id="KW-1015">Disulfide bond</keyword>
<dbReference type="PANTHER" id="PTHR23259">
    <property type="entry name" value="RIDDLE"/>
    <property type="match status" value="1"/>
</dbReference>
<evidence type="ECO:0000259" key="3">
    <source>
        <dbReference type="Pfam" id="PF01826"/>
    </source>
</evidence>
<sequence>TLEFFSFAGVVTVNGQSVEKRRKCGPNEVVSQSGRPRQDQFCKPRLTHPALMFELRWCVCKPGYVRNAWGSCISRKQCSQCPRNSNMDFSPCSSTCPEICGRPRPSACTRQCKIGCACPPGFVRAFHNGPCITHRLCYGRCPGKHQFFTACKSSCPASCKNPSPRCPRICAGNGCVCQPGYFVLKQNPLTCVRLDQCPQFRCPGSNQVYTFCRPRCPATCGGNRNRACTAGCDGQGCVCRPGFVMLKAKPLTCVPRSMCPTKPTPKPKPKCPGPNQVFTTCISPCPQTCWDQRERLCPAVCAGQGCVCKKGYRMKNTMPLLCVRPQECPTRIELAPQPRRLPMTSNFK</sequence>
<evidence type="ECO:0000256" key="2">
    <source>
        <dbReference type="ARBA" id="ARBA00023157"/>
    </source>
</evidence>
<accession>G3MIH1</accession>